<keyword evidence="9" id="KW-1185">Reference proteome</keyword>
<comment type="similarity">
    <text evidence="2">Belongs to the SusD family.</text>
</comment>
<evidence type="ECO:0000313" key="9">
    <source>
        <dbReference type="Proteomes" id="UP001319200"/>
    </source>
</evidence>
<evidence type="ECO:0000259" key="6">
    <source>
        <dbReference type="Pfam" id="PF07980"/>
    </source>
</evidence>
<protein>
    <submittedName>
        <fullName evidence="8">RagB/SusD family nutrient uptake outer membrane protein</fullName>
    </submittedName>
</protein>
<accession>A0AAP2DKN0</accession>
<feature type="domain" description="RagB/SusD" evidence="6">
    <location>
        <begin position="298"/>
        <end position="646"/>
    </location>
</feature>
<evidence type="ECO:0000256" key="4">
    <source>
        <dbReference type="ARBA" id="ARBA00023136"/>
    </source>
</evidence>
<gene>
    <name evidence="8" type="ORF">KK083_14655</name>
</gene>
<evidence type="ECO:0000256" key="3">
    <source>
        <dbReference type="ARBA" id="ARBA00022729"/>
    </source>
</evidence>
<proteinExistence type="inferred from homology"/>
<evidence type="ECO:0000256" key="2">
    <source>
        <dbReference type="ARBA" id="ARBA00006275"/>
    </source>
</evidence>
<keyword evidence="3" id="KW-0732">Signal</keyword>
<dbReference type="Pfam" id="PF14322">
    <property type="entry name" value="SusD-like_3"/>
    <property type="match status" value="1"/>
</dbReference>
<evidence type="ECO:0000256" key="5">
    <source>
        <dbReference type="ARBA" id="ARBA00023237"/>
    </source>
</evidence>
<sequence>MKKQFLIYITLLGIGIFSCQDLNLEPKGILGEPELFGNEYGVKKYFAAIYNNLPIEDFLYYGTNSGSASAYRPDNYWEQGKNSQGNMSGEFYNTWVLVDNDGFAYWPYDRIRDINTFIENFPKYQKNYTDKVFANLQGEAHFLRAFYYFGLAKRYGGVPLIKTVQNPLADKATLEVPRNTEYDTWKFIYEDLTFAIQNMDATSEAGRANKYVAAALLSRTMLYAGSIAKYSQYLGFQGEAATSAGMAGMDASKANEFFQYCVDAGKVVEAGPYSLYTRGYPDKAKNFADLFLDATSSESIFIKSYDITSPGNNRLRHSYDALMSPSPDMSSFVGAESYPPLDFIELYDMPAVVNPDGTPVRFNNRGDIRNEMEPRALGTMFFDGDELRGKTFNIQRGIYKKFNVLAADAQQGSSAAPINAGDNRILGGRGWTTAINGVTYTIAGTHGNFEDQGGENNGWGSAFIRKYVNPAQATSDVREYRSDQHWVVFRLGEIYLNSAEALYELGNRNEAFNYIEKIRIRAGSKVARPAIDMTTSNIGTINKANYPYSIEKSLQFIRDERIRELYGENHWWWDLRRWRTADQVLNQFRHRMLSCYFVANEGKYIYLDEINRWNRSWTASKQCYYEPIPWGEIGKNRNLLPQNPLY</sequence>
<evidence type="ECO:0000313" key="8">
    <source>
        <dbReference type="EMBL" id="MBT1698131.1"/>
    </source>
</evidence>
<dbReference type="GO" id="GO:0009279">
    <property type="term" value="C:cell outer membrane"/>
    <property type="evidence" value="ECO:0007669"/>
    <property type="project" value="UniProtKB-SubCell"/>
</dbReference>
<feature type="domain" description="SusD-like N-terminal" evidence="7">
    <location>
        <begin position="70"/>
        <end position="222"/>
    </location>
</feature>
<dbReference type="InterPro" id="IPR012944">
    <property type="entry name" value="SusD_RagB_dom"/>
</dbReference>
<organism evidence="8 9">
    <name type="scientific">Chryseosolibacter histidini</name>
    <dbReference type="NCBI Taxonomy" id="2782349"/>
    <lineage>
        <taxon>Bacteria</taxon>
        <taxon>Pseudomonadati</taxon>
        <taxon>Bacteroidota</taxon>
        <taxon>Cytophagia</taxon>
        <taxon>Cytophagales</taxon>
        <taxon>Chryseotaleaceae</taxon>
        <taxon>Chryseosolibacter</taxon>
    </lineage>
</organism>
<dbReference type="Gene3D" id="1.25.40.390">
    <property type="match status" value="1"/>
</dbReference>
<evidence type="ECO:0000256" key="1">
    <source>
        <dbReference type="ARBA" id="ARBA00004442"/>
    </source>
</evidence>
<dbReference type="PROSITE" id="PS51257">
    <property type="entry name" value="PROKAR_LIPOPROTEIN"/>
    <property type="match status" value="1"/>
</dbReference>
<comment type="caution">
    <text evidence="8">The sequence shown here is derived from an EMBL/GenBank/DDBJ whole genome shotgun (WGS) entry which is preliminary data.</text>
</comment>
<dbReference type="InterPro" id="IPR033985">
    <property type="entry name" value="SusD-like_N"/>
</dbReference>
<dbReference type="Proteomes" id="UP001319200">
    <property type="component" value="Unassembled WGS sequence"/>
</dbReference>
<comment type="subcellular location">
    <subcellularLocation>
        <location evidence="1">Cell outer membrane</location>
    </subcellularLocation>
</comment>
<evidence type="ECO:0000259" key="7">
    <source>
        <dbReference type="Pfam" id="PF14322"/>
    </source>
</evidence>
<dbReference type="InterPro" id="IPR011990">
    <property type="entry name" value="TPR-like_helical_dom_sf"/>
</dbReference>
<dbReference type="RefSeq" id="WP_254164003.1">
    <property type="nucleotide sequence ID" value="NZ_JAHESF010000013.1"/>
</dbReference>
<name>A0AAP2DKN0_9BACT</name>
<dbReference type="AlphaFoldDB" id="A0AAP2DKN0"/>
<keyword evidence="5" id="KW-0998">Cell outer membrane</keyword>
<dbReference type="EMBL" id="JAHESF010000013">
    <property type="protein sequence ID" value="MBT1698131.1"/>
    <property type="molecule type" value="Genomic_DNA"/>
</dbReference>
<dbReference type="Pfam" id="PF07980">
    <property type="entry name" value="SusD_RagB"/>
    <property type="match status" value="1"/>
</dbReference>
<keyword evidence="4" id="KW-0472">Membrane</keyword>
<dbReference type="SUPFAM" id="SSF48452">
    <property type="entry name" value="TPR-like"/>
    <property type="match status" value="1"/>
</dbReference>
<reference evidence="8 9" key="1">
    <citation type="submission" date="2021-05" db="EMBL/GenBank/DDBJ databases">
        <title>A Polyphasic approach of four new species of the genus Ohtaekwangia: Ohtaekwangia histidinii sp. nov., Ohtaekwangia cretensis sp. nov., Ohtaekwangia indiensis sp. nov., Ohtaekwangia reichenbachii sp. nov. from diverse environment.</title>
        <authorList>
            <person name="Octaviana S."/>
        </authorList>
    </citation>
    <scope>NUCLEOTIDE SEQUENCE [LARGE SCALE GENOMIC DNA]</scope>
    <source>
        <strain evidence="8 9">PWU4</strain>
    </source>
</reference>